<reference evidence="2" key="1">
    <citation type="journal article" date="2013" name="Stand. Genomic Sci.">
        <title>Complete genome sequence of Desulfocapsa sulfexigens, a marine deltaproteobacterium specialized in disproportionating inorganic sulfur compounds.</title>
        <authorList>
            <person name="Finster K.W."/>
            <person name="Kjeldsen K.U."/>
            <person name="Kube M."/>
            <person name="Reinhardt R."/>
            <person name="Mussmann M."/>
            <person name="Amann R."/>
            <person name="Schreiber L."/>
        </authorList>
    </citation>
    <scope>NUCLEOTIDE SEQUENCE [LARGE SCALE GENOMIC DNA]</scope>
    <source>
        <strain evidence="2">DSM 10523 / SB164P1</strain>
    </source>
</reference>
<dbReference type="AlphaFoldDB" id="M1PTL9"/>
<dbReference type="Pfam" id="PF21842">
    <property type="entry name" value="DUF6901"/>
    <property type="match status" value="1"/>
</dbReference>
<dbReference type="eggNOG" id="ENOG502ZBJ2">
    <property type="taxonomic scope" value="Bacteria"/>
</dbReference>
<sequence>MKQTMTETTFNYCFDFPDNSKKRFLIKLDPNTFEYKPSNSTPPDWALLGIARCECCRLDLSENDYCPIAANIADLVFSFKDTASHKSCMVSCISTARTCSKDTTVQEGLASIMGIIMATSGCPSMSILKPMACYHLPFATVEESMYRSVSAYLLRQYFSHRKGENCDFFMHRIQEYYSEVQQVNGGILKRINMTSEMDADKNAIVTLNALAQILVMEVDEDLDSLKRLFS</sequence>
<evidence type="ECO:0000313" key="2">
    <source>
        <dbReference type="Proteomes" id="UP000011721"/>
    </source>
</evidence>
<dbReference type="STRING" id="1167006.UWK_03169"/>
<dbReference type="KEGG" id="dsf:UWK_03169"/>
<accession>M1PTL9</accession>
<dbReference type="Proteomes" id="UP000011721">
    <property type="component" value="Chromosome"/>
</dbReference>
<keyword evidence="2" id="KW-1185">Reference proteome</keyword>
<name>M1PTL9_DESSD</name>
<protein>
    <submittedName>
        <fullName evidence="1">Uncharacterized protein</fullName>
    </submittedName>
</protein>
<proteinExistence type="predicted"/>
<dbReference type="InterPro" id="IPR054196">
    <property type="entry name" value="DUF6901"/>
</dbReference>
<evidence type="ECO:0000313" key="1">
    <source>
        <dbReference type="EMBL" id="AGF79696.1"/>
    </source>
</evidence>
<gene>
    <name evidence="1" type="ordered locus">UWK_03169</name>
</gene>
<organism evidence="1 2">
    <name type="scientific">Desulfocapsa sulfexigens (strain DSM 10523 / SB164P1)</name>
    <dbReference type="NCBI Taxonomy" id="1167006"/>
    <lineage>
        <taxon>Bacteria</taxon>
        <taxon>Pseudomonadati</taxon>
        <taxon>Thermodesulfobacteriota</taxon>
        <taxon>Desulfobulbia</taxon>
        <taxon>Desulfobulbales</taxon>
        <taxon>Desulfocapsaceae</taxon>
        <taxon>Desulfocapsa</taxon>
    </lineage>
</organism>
<dbReference type="EMBL" id="CP003985">
    <property type="protein sequence ID" value="AGF79696.1"/>
    <property type="molecule type" value="Genomic_DNA"/>
</dbReference>
<dbReference type="HOGENOM" id="CLU_086634_0_0_7"/>